<evidence type="ECO:0000313" key="2">
    <source>
        <dbReference type="EMBL" id="MBB3127828.1"/>
    </source>
</evidence>
<dbReference type="Gene3D" id="1.10.4080.10">
    <property type="entry name" value="ADP-ribosylation/Crystallin J1"/>
    <property type="match status" value="1"/>
</dbReference>
<comment type="caution">
    <text evidence="2">The sequence shown here is derived from an EMBL/GenBank/DDBJ whole genome shotgun (WGS) entry which is preliminary data.</text>
</comment>
<dbReference type="AlphaFoldDB" id="A0A839TQZ9"/>
<gene>
    <name evidence="2" type="ORF">FHS19_002482</name>
</gene>
<comment type="cofactor">
    <cofactor evidence="1">
        <name>Mg(2+)</name>
        <dbReference type="ChEBI" id="CHEBI:18420"/>
    </cofactor>
    <text evidence="1">Binds 2 magnesium ions per subunit.</text>
</comment>
<dbReference type="RefSeq" id="WP_246426549.1">
    <property type="nucleotide sequence ID" value="NZ_JACHXJ010000002.1"/>
</dbReference>
<feature type="binding site" evidence="1">
    <location>
        <position position="61"/>
    </location>
    <ligand>
        <name>Mg(2+)</name>
        <dbReference type="ChEBI" id="CHEBI:18420"/>
        <label>1</label>
    </ligand>
</feature>
<dbReference type="GO" id="GO:0046872">
    <property type="term" value="F:metal ion binding"/>
    <property type="evidence" value="ECO:0007669"/>
    <property type="project" value="UniProtKB-KW"/>
</dbReference>
<organism evidence="2 3">
    <name type="scientific">Paenibacillus rhizosphaerae</name>
    <dbReference type="NCBI Taxonomy" id="297318"/>
    <lineage>
        <taxon>Bacteria</taxon>
        <taxon>Bacillati</taxon>
        <taxon>Bacillota</taxon>
        <taxon>Bacilli</taxon>
        <taxon>Bacillales</taxon>
        <taxon>Paenibacillaceae</taxon>
        <taxon>Paenibacillus</taxon>
    </lineage>
</organism>
<dbReference type="Gene3D" id="2.60.120.560">
    <property type="entry name" value="Exo-inulinase, domain 1"/>
    <property type="match status" value="1"/>
</dbReference>
<keyword evidence="1" id="KW-0479">Metal-binding</keyword>
<dbReference type="SUPFAM" id="SSF101478">
    <property type="entry name" value="ADP-ribosylglycohydrolase"/>
    <property type="match status" value="1"/>
</dbReference>
<protein>
    <submittedName>
        <fullName evidence="2">ADP-ribosylglycohydrolase</fullName>
    </submittedName>
</protein>
<keyword evidence="1" id="KW-0460">Magnesium</keyword>
<dbReference type="GO" id="GO:0016787">
    <property type="term" value="F:hydrolase activity"/>
    <property type="evidence" value="ECO:0007669"/>
    <property type="project" value="UniProtKB-KW"/>
</dbReference>
<reference evidence="2 3" key="1">
    <citation type="submission" date="2020-08" db="EMBL/GenBank/DDBJ databases">
        <title>Genomic Encyclopedia of Type Strains, Phase III (KMG-III): the genomes of soil and plant-associated and newly described type strains.</title>
        <authorList>
            <person name="Whitman W."/>
        </authorList>
    </citation>
    <scope>NUCLEOTIDE SEQUENCE [LARGE SCALE GENOMIC DNA]</scope>
    <source>
        <strain evidence="2 3">CECT 5831</strain>
    </source>
</reference>
<name>A0A839TQZ9_9BACL</name>
<dbReference type="Pfam" id="PF03747">
    <property type="entry name" value="ADP_ribosyl_GH"/>
    <property type="match status" value="1"/>
</dbReference>
<accession>A0A839TQZ9</accession>
<sequence length="713" mass="80198">MTNHSMPENYVEKVYAGWLGKVIGVRHGGNIEGWTYEQIERTYGEISTYLHQFINFAADDDTNGPMFFLRALEDYTHTTGITPEQIGLTWLNYAPDGHGFYWWGGYGVSTEHTAYMNLKSGITAPRSGSIEQNGAAVAEQIGGQIFIDVWGLITPGNPRLAAEYAEKAASVSHDGNGKYGGMFIAACIASAFVRKTIGEVIRDGLQVIPEFCELSRMIRHVMEFHQLHQGSWREAFEFVKENYGYHLYPGNCHIIPNSAVIILSLLYGEGDFSRTINICNMCGWDTDCNVANVGTITGVLNGLSGIDESWRQPLHDFLCCSSVIGTLNMMDLPWCTAYIARFGYAIAELEPPERWKSILEGTSARFHFELPGSTHAFRTDSDDPSRNITATVGNSTEEAYSGERSLKVTFDRVKGGYGYRVFHQTYYRPEDFNDSRYDPAFSPLLYPGQRVESQIKLASYISIPVKARMFVKDVNEDRRHYGPTVELEPDTWTHLAFDIPKLGNACIGQAGIEFVPSAGRNSPLVIYVDDVDYGGTPEYSIDFGRERMEYWNPVHMEVSQCTYLRGYWTLENGALSGSYNGEPAECYTGSLEWRDYVMKAVVQPKTGLHHLIQVRVQGGIHSYAAGFSGESKLVLYKNENGYRELAVVECEWEFDCEYELEIRAAGNELTVTLDGIKRIKYADDDHPYLHGQIGFANMKGSRTYYKRFAVSQP</sequence>
<dbReference type="Proteomes" id="UP000517523">
    <property type="component" value="Unassembled WGS sequence"/>
</dbReference>
<proteinExistence type="predicted"/>
<dbReference type="Gene3D" id="2.60.120.260">
    <property type="entry name" value="Galactose-binding domain-like"/>
    <property type="match status" value="1"/>
</dbReference>
<feature type="binding site" evidence="1">
    <location>
        <position position="285"/>
    </location>
    <ligand>
        <name>Mg(2+)</name>
        <dbReference type="ChEBI" id="CHEBI:18420"/>
        <label>1</label>
    </ligand>
</feature>
<dbReference type="EMBL" id="JACHXJ010000002">
    <property type="protein sequence ID" value="MBB3127828.1"/>
    <property type="molecule type" value="Genomic_DNA"/>
</dbReference>
<dbReference type="InterPro" id="IPR036705">
    <property type="entry name" value="Ribosyl_crysJ1_sf"/>
</dbReference>
<evidence type="ECO:0000256" key="1">
    <source>
        <dbReference type="PIRSR" id="PIRSR605502-1"/>
    </source>
</evidence>
<evidence type="ECO:0000313" key="3">
    <source>
        <dbReference type="Proteomes" id="UP000517523"/>
    </source>
</evidence>
<feature type="binding site" evidence="1">
    <location>
        <position position="60"/>
    </location>
    <ligand>
        <name>Mg(2+)</name>
        <dbReference type="ChEBI" id="CHEBI:18420"/>
        <label>1</label>
    </ligand>
</feature>
<dbReference type="InterPro" id="IPR005502">
    <property type="entry name" value="Ribosyl_crysJ1"/>
</dbReference>
<feature type="binding site" evidence="1">
    <location>
        <position position="287"/>
    </location>
    <ligand>
        <name>Mg(2+)</name>
        <dbReference type="ChEBI" id="CHEBI:18420"/>
        <label>1</label>
    </ligand>
</feature>
<keyword evidence="2" id="KW-0378">Hydrolase</keyword>